<dbReference type="InterPro" id="IPR017853">
    <property type="entry name" value="GH"/>
</dbReference>
<dbReference type="InterPro" id="IPR026891">
    <property type="entry name" value="Fn3-like"/>
</dbReference>
<organism evidence="5 6">
    <name type="scientific">Rhodanobacter lycopersici</name>
    <dbReference type="NCBI Taxonomy" id="3162487"/>
    <lineage>
        <taxon>Bacteria</taxon>
        <taxon>Pseudomonadati</taxon>
        <taxon>Pseudomonadota</taxon>
        <taxon>Gammaproteobacteria</taxon>
        <taxon>Lysobacterales</taxon>
        <taxon>Rhodanobacteraceae</taxon>
        <taxon>Rhodanobacter</taxon>
    </lineage>
</organism>
<comment type="caution">
    <text evidence="5">The sequence shown here is derived from an EMBL/GenBank/DDBJ whole genome shotgun (WGS) entry which is preliminary data.</text>
</comment>
<feature type="domain" description="PA14" evidence="4">
    <location>
        <begin position="461"/>
        <end position="636"/>
    </location>
</feature>
<dbReference type="Gene3D" id="3.40.50.1700">
    <property type="entry name" value="Glycoside hydrolase family 3 C-terminal domain"/>
    <property type="match status" value="1"/>
</dbReference>
<dbReference type="Pfam" id="PF14310">
    <property type="entry name" value="Fn3-like"/>
    <property type="match status" value="1"/>
</dbReference>
<dbReference type="SUPFAM" id="SSF56988">
    <property type="entry name" value="Anthrax protective antigen"/>
    <property type="match status" value="1"/>
</dbReference>
<dbReference type="GO" id="GO:0016787">
    <property type="term" value="F:hydrolase activity"/>
    <property type="evidence" value="ECO:0007669"/>
    <property type="project" value="UniProtKB-KW"/>
</dbReference>
<dbReference type="SUPFAM" id="SSF51445">
    <property type="entry name" value="(Trans)glycosidases"/>
    <property type="match status" value="1"/>
</dbReference>
<dbReference type="SMART" id="SM00758">
    <property type="entry name" value="PA14"/>
    <property type="match status" value="1"/>
</dbReference>
<dbReference type="Gene3D" id="2.60.40.10">
    <property type="entry name" value="Immunoglobulins"/>
    <property type="match status" value="1"/>
</dbReference>
<dbReference type="Gene3D" id="2.60.120.260">
    <property type="entry name" value="Galactose-binding domain-like"/>
    <property type="match status" value="1"/>
</dbReference>
<proteinExistence type="inferred from homology"/>
<reference evidence="5 6" key="1">
    <citation type="submission" date="2024-06" db="EMBL/GenBank/DDBJ databases">
        <authorList>
            <person name="Woo H."/>
        </authorList>
    </citation>
    <scope>NUCLEOTIDE SEQUENCE [LARGE SCALE GENOMIC DNA]</scope>
    <source>
        <strain evidence="5 6">Si-c</strain>
    </source>
</reference>
<dbReference type="InterPro" id="IPR011658">
    <property type="entry name" value="PA14_dom"/>
</dbReference>
<sequence length="910" mass="94528">MVNRFEQWHRWLRAYSLAVVVVMAPGMAMAAGSPAGLPATQHAAGAMPAHPACPWVGSQAPIADRVTQLLARMSQADKLDLVHGVAVPDPYAGRVAGIPALCIPELTLHDGPVGVRLPDTTQLPSATALAASFDPALAREYGQVIGAEDKAKGVDVDLGPTINIVRDPRWGRAFESYSEDPYLTGQVAAGTIAGVQSQGVMAQVKHWAVYNQETYRNAPQDNAVVSDRAVHELYAPAFDAAIRAADPSSVMCSYAWINGTNACEDPYLDAILRRDFGFTGFITSDWGGTHSTVAAANGGLDMEMPGDQYFGKALAAAIEAGKVPQARLDEMARRILTQEFRFGLFDRTARGHADAVASTPAHVQVALKVAEDGAVLLQNAHGLLPLGSADETIAVIGTGAGFDTLTHGGGSASVPGTGVVTPLAGIRERAARAGAKTIYAPGVIGPGEAYPTITGTHFAGSGGEGLQIEYFANAHFAGAPVATRTVPDVAAVWSGAPVPGVVAGHAFSVRWKGSLTPPASGLYTFGLTGHGSTRLVIAGKPVIDAHSAVRAPTLTQQAAEARVVAGEALSVGETRTGTVRLTAGKPVSIEVDYAFTPGTQKAEWWVGMGGVHLADAFVNLGWLLPGEQATIAAAAHAAAQANVAIVYANKFESEAFDESGIDLPGDQNALIEAVAAANPRTIVVLNTGSAVAMPWLDKVAGVIEAWYPGQQAGNAIAALLYGDVDPSGKLPVTFPRTLAQVPAATPAEWGGVDGKVHYAEGLDVGYRGYAARKLAPLFPFGFGLSYTTFAFSHLAVAPATLNAAAEVAATVDVANTGKRACAEVAQLYLAFPVGAGEPPRQLRAFAKVTLQPGARQQVSLRIPARAFATWDSARHAWHVAAGDYRVLVGDSSAHLPLQAVVHVASAGDVH</sequence>
<dbReference type="Pfam" id="PF07691">
    <property type="entry name" value="PA14"/>
    <property type="match status" value="1"/>
</dbReference>
<dbReference type="PRINTS" id="PR00133">
    <property type="entry name" value="GLHYDRLASE3"/>
</dbReference>
<dbReference type="InterPro" id="IPR036962">
    <property type="entry name" value="Glyco_hydro_3_N_sf"/>
</dbReference>
<dbReference type="SMART" id="SM01217">
    <property type="entry name" value="Fn3_like"/>
    <property type="match status" value="1"/>
</dbReference>
<keyword evidence="2 5" id="KW-0378">Hydrolase</keyword>
<dbReference type="InterPro" id="IPR036881">
    <property type="entry name" value="Glyco_hydro_3_C_sf"/>
</dbReference>
<name>A0ABV3QG97_9GAMM</name>
<dbReference type="EMBL" id="JBFOHK010000003">
    <property type="protein sequence ID" value="MEW9572707.1"/>
    <property type="molecule type" value="Genomic_DNA"/>
</dbReference>
<dbReference type="InterPro" id="IPR001764">
    <property type="entry name" value="Glyco_hydro_3_N"/>
</dbReference>
<keyword evidence="3" id="KW-0732">Signal</keyword>
<dbReference type="RefSeq" id="WP_367854771.1">
    <property type="nucleotide sequence ID" value="NZ_JBFOHK010000003.1"/>
</dbReference>
<feature type="chain" id="PRO_5046396970" evidence="3">
    <location>
        <begin position="31"/>
        <end position="910"/>
    </location>
</feature>
<accession>A0ABV3QG97</accession>
<protein>
    <submittedName>
        <fullName evidence="5">Glycoside hydrolase family 3 protein</fullName>
    </submittedName>
</protein>
<dbReference type="Proteomes" id="UP001556220">
    <property type="component" value="Unassembled WGS sequence"/>
</dbReference>
<evidence type="ECO:0000259" key="4">
    <source>
        <dbReference type="PROSITE" id="PS51820"/>
    </source>
</evidence>
<dbReference type="PANTHER" id="PTHR42715">
    <property type="entry name" value="BETA-GLUCOSIDASE"/>
    <property type="match status" value="1"/>
</dbReference>
<dbReference type="SUPFAM" id="SSF52279">
    <property type="entry name" value="Beta-D-glucan exohydrolase, C-terminal domain"/>
    <property type="match status" value="1"/>
</dbReference>
<dbReference type="InterPro" id="IPR013783">
    <property type="entry name" value="Ig-like_fold"/>
</dbReference>
<dbReference type="PROSITE" id="PS51820">
    <property type="entry name" value="PA14"/>
    <property type="match status" value="1"/>
</dbReference>
<dbReference type="Gene3D" id="3.20.20.300">
    <property type="entry name" value="Glycoside hydrolase, family 3, N-terminal domain"/>
    <property type="match status" value="1"/>
</dbReference>
<gene>
    <name evidence="5" type="ORF">ABQJ54_13185</name>
</gene>
<dbReference type="InterPro" id="IPR037524">
    <property type="entry name" value="PA14/GLEYA"/>
</dbReference>
<dbReference type="Pfam" id="PF01915">
    <property type="entry name" value="Glyco_hydro_3_C"/>
    <property type="match status" value="1"/>
</dbReference>
<keyword evidence="6" id="KW-1185">Reference proteome</keyword>
<evidence type="ECO:0000313" key="5">
    <source>
        <dbReference type="EMBL" id="MEW9572707.1"/>
    </source>
</evidence>
<evidence type="ECO:0000256" key="3">
    <source>
        <dbReference type="SAM" id="SignalP"/>
    </source>
</evidence>
<dbReference type="InterPro" id="IPR050288">
    <property type="entry name" value="Cellulose_deg_GH3"/>
</dbReference>
<dbReference type="Pfam" id="PF00933">
    <property type="entry name" value="Glyco_hydro_3"/>
    <property type="match status" value="1"/>
</dbReference>
<comment type="similarity">
    <text evidence="1">Belongs to the glycosyl hydrolase 3 family.</text>
</comment>
<dbReference type="InterPro" id="IPR002772">
    <property type="entry name" value="Glyco_hydro_3_C"/>
</dbReference>
<evidence type="ECO:0000256" key="1">
    <source>
        <dbReference type="ARBA" id="ARBA00005336"/>
    </source>
</evidence>
<evidence type="ECO:0000313" key="6">
    <source>
        <dbReference type="Proteomes" id="UP001556220"/>
    </source>
</evidence>
<dbReference type="PANTHER" id="PTHR42715:SF10">
    <property type="entry name" value="BETA-GLUCOSIDASE"/>
    <property type="match status" value="1"/>
</dbReference>
<feature type="signal peptide" evidence="3">
    <location>
        <begin position="1"/>
        <end position="30"/>
    </location>
</feature>
<evidence type="ECO:0000256" key="2">
    <source>
        <dbReference type="ARBA" id="ARBA00022801"/>
    </source>
</evidence>